<name>A0A059ZSB1_ACICK</name>
<accession>A0A059ZSB1</accession>
<sequence>MPTPRSAPRLALVLAAFWAVPGLAQAGSDTLLLGGTQWGAYSSYSYLGGIQPLPGARLGQGWYVSGFVSYLRYRYTTGFPAQDVTTQAPGGNLGIGYASVLGNLGWSLSGAVGYANFNAQPSSVVGAARPKPQGAVWTFTPQLQWDFRLSRRWSVAGIDSYSFGQASFWTDWRGKWRLGPSLELGPEGIIQGGPNYRIHQVGLFAQIGPFSGWQLGLAGGVSFQSGLANSGYAGLSFSKSF</sequence>
<dbReference type="AlphaFoldDB" id="A0A059ZSB1"/>
<dbReference type="KEGG" id="acz:Acaty_c0517"/>
<evidence type="ECO:0000313" key="2">
    <source>
        <dbReference type="EMBL" id="AIA54403.1"/>
    </source>
</evidence>
<reference evidence="2 3" key="1">
    <citation type="journal article" date="2009" name="J. Bacteriol.">
        <title>Draft genome sequence of the extremely acidophilic bacterium Acidithiobacillus caldus ATCC 51756 reveals metabolic versatility in the genus Acidithiobacillus.</title>
        <authorList>
            <person name="Valdes J."/>
            <person name="Quatrini R."/>
            <person name="Hallberg K."/>
            <person name="Dopson M."/>
            <person name="Valenzuela P.D."/>
            <person name="Holmes D.S."/>
        </authorList>
    </citation>
    <scope>NUCLEOTIDE SEQUENCE [LARGE SCALE GENOMIC DNA]</scope>
    <source>
        <strain evidence="3">ATCC 51756 / DSM 8584 / KU</strain>
    </source>
</reference>
<evidence type="ECO:0008006" key="4">
    <source>
        <dbReference type="Google" id="ProtNLM"/>
    </source>
</evidence>
<dbReference type="RefSeq" id="WP_004870663.1">
    <property type="nucleotide sequence ID" value="NZ_CP005986.1"/>
</dbReference>
<dbReference type="InterPro" id="IPR031485">
    <property type="entry name" value="CBP_BcsS"/>
</dbReference>
<evidence type="ECO:0000256" key="1">
    <source>
        <dbReference type="SAM" id="SignalP"/>
    </source>
</evidence>
<proteinExistence type="predicted"/>
<gene>
    <name evidence="2" type="ORF">Acaty_c0517</name>
</gene>
<feature type="signal peptide" evidence="1">
    <location>
        <begin position="1"/>
        <end position="26"/>
    </location>
</feature>
<protein>
    <recommendedName>
        <fullName evidence="4">Cellulose biosynthesis protein BcsS</fullName>
    </recommendedName>
</protein>
<dbReference type="EMBL" id="CP005986">
    <property type="protein sequence ID" value="AIA54403.1"/>
    <property type="molecule type" value="Genomic_DNA"/>
</dbReference>
<feature type="chain" id="PRO_5001581948" description="Cellulose biosynthesis protein BcsS" evidence="1">
    <location>
        <begin position="27"/>
        <end position="241"/>
    </location>
</feature>
<dbReference type="Pfam" id="PF17036">
    <property type="entry name" value="CBP_BcsS"/>
    <property type="match status" value="1"/>
</dbReference>
<evidence type="ECO:0000313" key="3">
    <source>
        <dbReference type="Proteomes" id="UP000005522"/>
    </source>
</evidence>
<dbReference type="Proteomes" id="UP000005522">
    <property type="component" value="Chromosome"/>
</dbReference>
<organism evidence="2 3">
    <name type="scientific">Acidithiobacillus caldus (strain ATCC 51756 / DSM 8584 / KU)</name>
    <dbReference type="NCBI Taxonomy" id="637389"/>
    <lineage>
        <taxon>Bacteria</taxon>
        <taxon>Pseudomonadati</taxon>
        <taxon>Pseudomonadota</taxon>
        <taxon>Acidithiobacillia</taxon>
        <taxon>Acidithiobacillales</taxon>
        <taxon>Acidithiobacillaceae</taxon>
        <taxon>Acidithiobacillus</taxon>
    </lineage>
</organism>
<keyword evidence="1" id="KW-0732">Signal</keyword>
<dbReference type="eggNOG" id="ENOG5033D36">
    <property type="taxonomic scope" value="Bacteria"/>
</dbReference>
<dbReference type="HOGENOM" id="CLU_1227747_0_0_6"/>